<evidence type="ECO:0008006" key="3">
    <source>
        <dbReference type="Google" id="ProtNLM"/>
    </source>
</evidence>
<evidence type="ECO:0000313" key="2">
    <source>
        <dbReference type="Proteomes" id="UP000077885"/>
    </source>
</evidence>
<dbReference type="SUPFAM" id="SSF53098">
    <property type="entry name" value="Ribonuclease H-like"/>
    <property type="match status" value="1"/>
</dbReference>
<dbReference type="InterPro" id="IPR036397">
    <property type="entry name" value="RNaseH_sf"/>
</dbReference>
<evidence type="ECO:0000313" key="1">
    <source>
        <dbReference type="EMBL" id="OAM26758.1"/>
    </source>
</evidence>
<dbReference type="Gene3D" id="3.30.420.10">
    <property type="entry name" value="Ribonuclease H-like superfamily/Ribonuclease H"/>
    <property type="match status" value="1"/>
</dbReference>
<comment type="caution">
    <text evidence="1">The sequence shown here is derived from an EMBL/GenBank/DDBJ whole genome shotgun (WGS) entry which is preliminary data.</text>
</comment>
<accession>A0A1A9RVY0</accession>
<dbReference type="GO" id="GO:0003676">
    <property type="term" value="F:nucleic acid binding"/>
    <property type="evidence" value="ECO:0007669"/>
    <property type="project" value="InterPro"/>
</dbReference>
<sequence>MVMGFSVSFAESCIAVCDALRIGMKHFGLPLIYYSDNGAGQTGKTIDHEITGIAARLAIHHVTGMSTAL</sequence>
<keyword evidence="2" id="KW-1185">Reference proteome</keyword>
<gene>
    <name evidence="1" type="ORF">A7P95_08350</name>
</gene>
<name>A0A1A9RVY0_9NEIS</name>
<organism evidence="1 2">
    <name type="scientific">Eikenella longinqua</name>
    <dbReference type="NCBI Taxonomy" id="1795827"/>
    <lineage>
        <taxon>Bacteria</taxon>
        <taxon>Pseudomonadati</taxon>
        <taxon>Pseudomonadota</taxon>
        <taxon>Betaproteobacteria</taxon>
        <taxon>Neisseriales</taxon>
        <taxon>Neisseriaceae</taxon>
        <taxon>Eikenella</taxon>
    </lineage>
</organism>
<dbReference type="AlphaFoldDB" id="A0A1A9RVY0"/>
<dbReference type="Proteomes" id="UP000077885">
    <property type="component" value="Unassembled WGS sequence"/>
</dbReference>
<protein>
    <recommendedName>
        <fullName evidence="3">Integrase catalytic domain-containing protein</fullName>
    </recommendedName>
</protein>
<dbReference type="STRING" id="1795827.A7P95_08350"/>
<dbReference type="EMBL" id="LXSL01000028">
    <property type="protein sequence ID" value="OAM26758.1"/>
    <property type="molecule type" value="Genomic_DNA"/>
</dbReference>
<dbReference type="InterPro" id="IPR012337">
    <property type="entry name" value="RNaseH-like_sf"/>
</dbReference>
<proteinExistence type="predicted"/>
<reference evidence="2" key="1">
    <citation type="submission" date="2016-05" db="EMBL/GenBank/DDBJ databases">
        <title>Draft genome of Corynebacterium afermentans subsp. afermentans LCDC 88199T.</title>
        <authorList>
            <person name="Bernier A.-M."/>
            <person name="Bernard K."/>
        </authorList>
    </citation>
    <scope>NUCLEOTIDE SEQUENCE [LARGE SCALE GENOMIC DNA]</scope>
    <source>
        <strain evidence="2">NML02-A-017</strain>
    </source>
</reference>